<dbReference type="EMBL" id="CP033970">
    <property type="protein sequence ID" value="AZG15726.1"/>
    <property type="molecule type" value="Genomic_DNA"/>
</dbReference>
<reference evidence="3" key="1">
    <citation type="submission" date="2018-11" db="EMBL/GenBank/DDBJ databases">
        <title>FDA dAtabase for Regulatory Grade micrObial Sequences (FDA-ARGOS): Supporting development and validation of Infectious Disease Dx tests.</title>
        <authorList>
            <person name="Goldberg B."/>
            <person name="Campos J."/>
            <person name="Tallon L."/>
            <person name="Sadzewicz L."/>
            <person name="Zhao X."/>
            <person name="Vavikolanu K."/>
            <person name="Mehta A."/>
            <person name="Aluvathingal J."/>
            <person name="Nadendla S."/>
            <person name="Geyer C."/>
            <person name="Nandy P."/>
            <person name="Yan Y."/>
            <person name="Sichtig H."/>
        </authorList>
    </citation>
    <scope>NUCLEOTIDE SEQUENCE [LARGE SCALE GENOMIC DNA]</scope>
    <source>
        <strain evidence="3">FDAARGOS_614</strain>
    </source>
</reference>
<dbReference type="Proteomes" id="UP000270411">
    <property type="component" value="Chromosome 2"/>
</dbReference>
<evidence type="ECO:0000313" key="3">
    <source>
        <dbReference type="Proteomes" id="UP000270411"/>
    </source>
</evidence>
<organism evidence="2 3">
    <name type="scientific">Cupriavidus pauculus</name>
    <dbReference type="NCBI Taxonomy" id="82633"/>
    <lineage>
        <taxon>Bacteria</taxon>
        <taxon>Pseudomonadati</taxon>
        <taxon>Pseudomonadota</taxon>
        <taxon>Betaproteobacteria</taxon>
        <taxon>Burkholderiales</taxon>
        <taxon>Burkholderiaceae</taxon>
        <taxon>Cupriavidus</taxon>
    </lineage>
</organism>
<dbReference type="RefSeq" id="WP_124685459.1">
    <property type="nucleotide sequence ID" value="NZ_CP033970.1"/>
</dbReference>
<protein>
    <recommendedName>
        <fullName evidence="4">Lipoprotein</fullName>
    </recommendedName>
</protein>
<feature type="signal peptide" evidence="1">
    <location>
        <begin position="1"/>
        <end position="23"/>
    </location>
</feature>
<name>A0A3G8H5P2_9BURK</name>
<dbReference type="KEGG" id="cpau:EHF44_19890"/>
<keyword evidence="1" id="KW-0732">Signal</keyword>
<gene>
    <name evidence="2" type="ORF">EHF44_19890</name>
</gene>
<dbReference type="PROSITE" id="PS51257">
    <property type="entry name" value="PROKAR_LIPOPROTEIN"/>
    <property type="match status" value="1"/>
</dbReference>
<evidence type="ECO:0000313" key="2">
    <source>
        <dbReference type="EMBL" id="AZG15726.1"/>
    </source>
</evidence>
<evidence type="ECO:0000256" key="1">
    <source>
        <dbReference type="SAM" id="SignalP"/>
    </source>
</evidence>
<evidence type="ECO:0008006" key="4">
    <source>
        <dbReference type="Google" id="ProtNLM"/>
    </source>
</evidence>
<proteinExistence type="predicted"/>
<sequence>MLKRTVRGLAALALMLTGCTVISVEGDHNRIRDAGGHGGVALPERDDGAATWLERLERIEKAMGIAHRDGQR</sequence>
<accession>A0A3G8H5P2</accession>
<dbReference type="AlphaFoldDB" id="A0A3G8H5P2"/>
<dbReference type="OrthoDB" id="8967481at2"/>
<feature type="chain" id="PRO_5017928499" description="Lipoprotein" evidence="1">
    <location>
        <begin position="24"/>
        <end position="72"/>
    </location>
</feature>